<dbReference type="EMBL" id="CM044707">
    <property type="protein sequence ID" value="KAI5652857.1"/>
    <property type="molecule type" value="Genomic_DNA"/>
</dbReference>
<gene>
    <name evidence="1" type="ORF">M9H77_30044</name>
</gene>
<proteinExistence type="predicted"/>
<organism evidence="1 2">
    <name type="scientific">Catharanthus roseus</name>
    <name type="common">Madagascar periwinkle</name>
    <name type="synonym">Vinca rosea</name>
    <dbReference type="NCBI Taxonomy" id="4058"/>
    <lineage>
        <taxon>Eukaryota</taxon>
        <taxon>Viridiplantae</taxon>
        <taxon>Streptophyta</taxon>
        <taxon>Embryophyta</taxon>
        <taxon>Tracheophyta</taxon>
        <taxon>Spermatophyta</taxon>
        <taxon>Magnoliopsida</taxon>
        <taxon>eudicotyledons</taxon>
        <taxon>Gunneridae</taxon>
        <taxon>Pentapetalae</taxon>
        <taxon>asterids</taxon>
        <taxon>lamiids</taxon>
        <taxon>Gentianales</taxon>
        <taxon>Apocynaceae</taxon>
        <taxon>Rauvolfioideae</taxon>
        <taxon>Vinceae</taxon>
        <taxon>Catharanthinae</taxon>
        <taxon>Catharanthus</taxon>
    </lineage>
</organism>
<evidence type="ECO:0000313" key="1">
    <source>
        <dbReference type="EMBL" id="KAI5652857.1"/>
    </source>
</evidence>
<keyword evidence="2" id="KW-1185">Reference proteome</keyword>
<comment type="caution">
    <text evidence="1">The sequence shown here is derived from an EMBL/GenBank/DDBJ whole genome shotgun (WGS) entry which is preliminary data.</text>
</comment>
<reference evidence="2" key="1">
    <citation type="journal article" date="2023" name="Nat. Plants">
        <title>Single-cell RNA sequencing provides a high-resolution roadmap for understanding the multicellular compartmentation of specialized metabolism.</title>
        <authorList>
            <person name="Sun S."/>
            <person name="Shen X."/>
            <person name="Li Y."/>
            <person name="Li Y."/>
            <person name="Wang S."/>
            <person name="Li R."/>
            <person name="Zhang H."/>
            <person name="Shen G."/>
            <person name="Guo B."/>
            <person name="Wei J."/>
            <person name="Xu J."/>
            <person name="St-Pierre B."/>
            <person name="Chen S."/>
            <person name="Sun C."/>
        </authorList>
    </citation>
    <scope>NUCLEOTIDE SEQUENCE [LARGE SCALE GENOMIC DNA]</scope>
</reference>
<name>A0ACB9ZW33_CATRO</name>
<accession>A0ACB9ZW33</accession>
<dbReference type="Proteomes" id="UP001060085">
    <property type="component" value="Linkage Group LG07"/>
</dbReference>
<protein>
    <submittedName>
        <fullName evidence="1">Uncharacterized protein</fullName>
    </submittedName>
</protein>
<sequence>METPLLNGISPRDDELLDVNGDYRPARSVKELGKVFWNETVKLWEIGGPIAFNIICQFGTNLITTMFVGHLGNVELSSVSIAQSVIGTFTFGFLLGMGSALETLCGQAYGAGQVHLLGVYLQRSMIILFATCVILTPLYLFATPLLKLLGQEDAIANLAGKYAVLIVPQMFSLAVNFPTSKFLQAQSKVGVIAWIGFFALLQSGLLLWLFIYVFHWGLIGAALAFNISNWFTAIAQLIYVIGWCKDGWKGWSCSAFNDIWAFVRLSLASAVMLCLEIWYMMSISILTGHLNNAVIAVGSLTICTNLNGLEAMLFIGVNAAISVRVSNELGLGRPRAAKYSVYVTVFQSLLIGILCMGVVLAARDYFAILFTDSKAMQRAVAHLAWLLGITMVLNSVQPVISGVAVGGGWQALVAYINLGCYYVFGLPLGYVLGYVAHLGVSGLWGGMIAGTALQTLLLLIILYKTNWNDEVEQTSHRMRKWGGQDTETVKSSSNGLPFENSTTEP</sequence>
<evidence type="ECO:0000313" key="2">
    <source>
        <dbReference type="Proteomes" id="UP001060085"/>
    </source>
</evidence>